<dbReference type="GO" id="GO:0005759">
    <property type="term" value="C:mitochondrial matrix"/>
    <property type="evidence" value="ECO:0007669"/>
    <property type="project" value="UniProtKB-SubCell"/>
</dbReference>
<dbReference type="SUPFAM" id="SSF51246">
    <property type="entry name" value="Rudiment single hybrid motif"/>
    <property type="match status" value="1"/>
</dbReference>
<evidence type="ECO:0000256" key="9">
    <source>
        <dbReference type="ARBA" id="ARBA00056148"/>
    </source>
</evidence>
<evidence type="ECO:0000256" key="2">
    <source>
        <dbReference type="ARBA" id="ARBA00004305"/>
    </source>
</evidence>
<dbReference type="Pfam" id="PF02786">
    <property type="entry name" value="CPSase_L_D2"/>
    <property type="match status" value="1"/>
</dbReference>
<dbReference type="SUPFAM" id="SSF51230">
    <property type="entry name" value="Single hybrid motif"/>
    <property type="match status" value="1"/>
</dbReference>
<dbReference type="NCBIfam" id="NF006367">
    <property type="entry name" value="PRK08591.1"/>
    <property type="match status" value="1"/>
</dbReference>
<dbReference type="GO" id="GO:0004485">
    <property type="term" value="F:methylcrotonoyl-CoA carboxylase activity"/>
    <property type="evidence" value="ECO:0007669"/>
    <property type="project" value="TreeGrafter"/>
</dbReference>
<evidence type="ECO:0000259" key="11">
    <source>
        <dbReference type="PROSITE" id="PS50968"/>
    </source>
</evidence>
<dbReference type="EMBL" id="BMAW01013590">
    <property type="protein sequence ID" value="GFT34838.1"/>
    <property type="molecule type" value="Genomic_DNA"/>
</dbReference>
<evidence type="ECO:0000256" key="4">
    <source>
        <dbReference type="ARBA" id="ARBA00022741"/>
    </source>
</evidence>
<dbReference type="PANTHER" id="PTHR18866:SF33">
    <property type="entry name" value="METHYLCROTONOYL-COA CARBOXYLASE SUBUNIT ALPHA, MITOCHONDRIAL-RELATED"/>
    <property type="match status" value="1"/>
</dbReference>
<dbReference type="InterPro" id="IPR005481">
    <property type="entry name" value="BC-like_N"/>
</dbReference>
<dbReference type="Pfam" id="PF00364">
    <property type="entry name" value="Biotin_lipoyl"/>
    <property type="match status" value="1"/>
</dbReference>
<dbReference type="GO" id="GO:0005524">
    <property type="term" value="F:ATP binding"/>
    <property type="evidence" value="ECO:0007669"/>
    <property type="project" value="UniProtKB-UniRule"/>
</dbReference>
<evidence type="ECO:0000256" key="7">
    <source>
        <dbReference type="ARBA" id="ARBA00023128"/>
    </source>
</evidence>
<evidence type="ECO:0000256" key="6">
    <source>
        <dbReference type="ARBA" id="ARBA00022946"/>
    </source>
</evidence>
<sequence>MRVGIRRFDFRRISCVYSSSATPKSLSKVLIANRGEISCRIIRSSKKLGLQTVAVYSEADKNALHVTLADEAHCLGPAASQESYLNQSKVISVAKGTGAQAIHPGYGFLSENAEFAELCLKEGVEFIGPPASAIRDMGIKSTSKFIMDEAGVPIIKGYHGEDQSDRRLRSEALKIGFPVMLKAVRGGGGKGMRVVFNEDDFEAQLESARREAQKSFGNDAMLVEKYVKRPRHVEVQVFGDKFGNYVYLFERDCSVQRRHQKIIEEAPAPGLDEKTRRSLGKAAVRAAAAVNYVGAGTVEFIMDENKKFYFMEMNTRLQVEHPVTEMITGTDLVEWQLRIAAGEKLPVTQEDLNINGHAFEARIYAEDPEDNFMPGAGHLSHLFTPKASNNIRIETGVREGDDVSVHYDPMIAKLVVWGPDRKSALLKLHSALSEYNIVGVKTNVKFLMQLSTHKEFSLGNVHTDFIPQYEKEIFISKEPTHQDICSALLSVISQEAKQGNFEKNSSFSLKDGMIPNLAYRKKMKLVFKDKVFSVDVQYERNNSYSFFIEDKKFSVQVASSKEDPSILYCTVDNKSFPVRAIHQDNEIHLFTRDYSYEFLLPTPKFLSASATETSQKGAVAPMPGVIEKISVQAGDKVKKGDPLVVIIAMKMEYVIKAHCNGTVNKVLFKVGDNVTKNAPLVDISDDSSK</sequence>
<dbReference type="InterPro" id="IPR016185">
    <property type="entry name" value="PreATP-grasp_dom_sf"/>
</dbReference>
<dbReference type="InterPro" id="IPR011764">
    <property type="entry name" value="Biotin_carboxylation_dom"/>
</dbReference>
<dbReference type="PROSITE" id="PS50975">
    <property type="entry name" value="ATP_GRASP"/>
    <property type="match status" value="1"/>
</dbReference>
<dbReference type="FunFam" id="3.30.470.20:FF:000028">
    <property type="entry name" value="Methylcrotonoyl-CoA carboxylase subunit alpha, mitochondrial"/>
    <property type="match status" value="1"/>
</dbReference>
<keyword evidence="7" id="KW-0496">Mitochondrion</keyword>
<dbReference type="SUPFAM" id="SSF52440">
    <property type="entry name" value="PreATP-grasp domain"/>
    <property type="match status" value="1"/>
</dbReference>
<comment type="subcellular location">
    <subcellularLocation>
        <location evidence="2">Mitochondrion matrix</location>
    </subcellularLocation>
</comment>
<evidence type="ECO:0000256" key="3">
    <source>
        <dbReference type="ARBA" id="ARBA00022598"/>
    </source>
</evidence>
<gene>
    <name evidence="14" type="primary">MCCC1</name>
    <name evidence="14" type="ORF">NPIL_494231</name>
</gene>
<dbReference type="Gene3D" id="2.40.50.100">
    <property type="match status" value="1"/>
</dbReference>
<evidence type="ECO:0000313" key="15">
    <source>
        <dbReference type="Proteomes" id="UP000887013"/>
    </source>
</evidence>
<dbReference type="FunFam" id="2.40.50.100:FF:000003">
    <property type="entry name" value="Acetyl-CoA carboxylase biotin carboxyl carrier protein"/>
    <property type="match status" value="1"/>
</dbReference>
<dbReference type="OrthoDB" id="196847at2759"/>
<dbReference type="Pfam" id="PF00289">
    <property type="entry name" value="Biotin_carb_N"/>
    <property type="match status" value="1"/>
</dbReference>
<comment type="cofactor">
    <cofactor evidence="1">
        <name>biotin</name>
        <dbReference type="ChEBI" id="CHEBI:57586"/>
    </cofactor>
</comment>
<keyword evidence="15" id="KW-1185">Reference proteome</keyword>
<protein>
    <submittedName>
        <fullName evidence="14">Methylcrotonoyl-CoA carboxylase subunit alpha, mitochondrial</fullName>
    </submittedName>
</protein>
<keyword evidence="8" id="KW-0092">Biotin</keyword>
<dbReference type="InterPro" id="IPR001882">
    <property type="entry name" value="Biotin_BS"/>
</dbReference>
<evidence type="ECO:0000259" key="13">
    <source>
        <dbReference type="PROSITE" id="PS50979"/>
    </source>
</evidence>
<dbReference type="SMART" id="SM00878">
    <property type="entry name" value="Biotin_carb_C"/>
    <property type="match status" value="1"/>
</dbReference>
<feature type="domain" description="Biotin carboxylation" evidence="13">
    <location>
        <begin position="25"/>
        <end position="471"/>
    </location>
</feature>
<evidence type="ECO:0000256" key="8">
    <source>
        <dbReference type="ARBA" id="ARBA00023267"/>
    </source>
</evidence>
<dbReference type="SUPFAM" id="SSF56059">
    <property type="entry name" value="Glutathione synthetase ATP-binding domain-like"/>
    <property type="match status" value="1"/>
</dbReference>
<feature type="domain" description="ATP-grasp" evidence="12">
    <location>
        <begin position="144"/>
        <end position="341"/>
    </location>
</feature>
<dbReference type="Gene3D" id="3.30.470.20">
    <property type="entry name" value="ATP-grasp fold, B domain"/>
    <property type="match status" value="1"/>
</dbReference>
<dbReference type="InterPro" id="IPR050856">
    <property type="entry name" value="Biotin_carboxylase_complex"/>
</dbReference>
<reference evidence="14" key="1">
    <citation type="submission" date="2020-08" db="EMBL/GenBank/DDBJ databases">
        <title>Multicomponent nature underlies the extraordinary mechanical properties of spider dragline silk.</title>
        <authorList>
            <person name="Kono N."/>
            <person name="Nakamura H."/>
            <person name="Mori M."/>
            <person name="Yoshida Y."/>
            <person name="Ohtoshi R."/>
            <person name="Malay A.D."/>
            <person name="Moran D.A.P."/>
            <person name="Tomita M."/>
            <person name="Numata K."/>
            <person name="Arakawa K."/>
        </authorList>
    </citation>
    <scope>NUCLEOTIDE SEQUENCE</scope>
</reference>
<dbReference type="PROSITE" id="PS50979">
    <property type="entry name" value="BC"/>
    <property type="match status" value="1"/>
</dbReference>
<evidence type="ECO:0000256" key="5">
    <source>
        <dbReference type="ARBA" id="ARBA00022840"/>
    </source>
</evidence>
<dbReference type="Pfam" id="PF02785">
    <property type="entry name" value="Biotin_carb_C"/>
    <property type="match status" value="1"/>
</dbReference>
<evidence type="ECO:0000313" key="14">
    <source>
        <dbReference type="EMBL" id="GFT34838.1"/>
    </source>
</evidence>
<dbReference type="InterPro" id="IPR005482">
    <property type="entry name" value="Biotin_COase_C"/>
</dbReference>
<name>A0A8X6TME0_NEPPI</name>
<dbReference type="AlphaFoldDB" id="A0A8X6TME0"/>
<dbReference type="PROSITE" id="PS00188">
    <property type="entry name" value="BIOTIN"/>
    <property type="match status" value="1"/>
</dbReference>
<evidence type="ECO:0000256" key="10">
    <source>
        <dbReference type="PROSITE-ProRule" id="PRU00409"/>
    </source>
</evidence>
<feature type="domain" description="Lipoyl-binding" evidence="11">
    <location>
        <begin position="609"/>
        <end position="684"/>
    </location>
</feature>
<evidence type="ECO:0000256" key="1">
    <source>
        <dbReference type="ARBA" id="ARBA00001953"/>
    </source>
</evidence>
<comment type="function">
    <text evidence="9">This is one of the 2 subunits of the biotin-dependent propionyl-CoA carboxylase (PCC), a mitochondrial enzyme involved in the catabolism of odd chain fatty acids, branched-chain amino acids isoleucine, threonine, methionine, and valine and other metabolites. Propionyl-CoA carboxylase catalyzes the carboxylation of propionyl-CoA/propanoyl-CoA to D-methylmalonyl-CoA/(S)-methylmalonyl-CoA. Within the holoenzyme, the alpha subunit catalyzes the ATP-dependent carboxylation of the biotin carried by the biotin carboxyl carrier (BCC) domain, while the beta subunit then transfers the carboxyl group from carboxylated biotin to propionyl-CoA. Propionyl-CoA carboxylase also significantly acts on butyryl-CoA/butanoyl-CoA, which is converted to ethylmalonyl-CoA/(2S)-ethylmalonyl-CoA. Other alternative minor substrates include (2E)-butenoyl-CoA/crotonoyl-CoA.</text>
</comment>
<dbReference type="InterPro" id="IPR000089">
    <property type="entry name" value="Biotin_lipoyl"/>
</dbReference>
<dbReference type="InterPro" id="IPR011053">
    <property type="entry name" value="Single_hybrid_motif"/>
</dbReference>
<dbReference type="Proteomes" id="UP000887013">
    <property type="component" value="Unassembled WGS sequence"/>
</dbReference>
<dbReference type="InterPro" id="IPR011054">
    <property type="entry name" value="Rudment_hybrid_motif"/>
</dbReference>
<keyword evidence="4 10" id="KW-0547">Nucleotide-binding</keyword>
<dbReference type="InterPro" id="IPR005479">
    <property type="entry name" value="CPAse_ATP-bd"/>
</dbReference>
<accession>A0A8X6TME0</accession>
<evidence type="ECO:0000259" key="12">
    <source>
        <dbReference type="PROSITE" id="PS50975"/>
    </source>
</evidence>
<comment type="caution">
    <text evidence="14">The sequence shown here is derived from an EMBL/GenBank/DDBJ whole genome shotgun (WGS) entry which is preliminary data.</text>
</comment>
<proteinExistence type="predicted"/>
<dbReference type="CDD" id="cd06850">
    <property type="entry name" value="biotinyl_domain"/>
    <property type="match status" value="1"/>
</dbReference>
<dbReference type="FunFam" id="3.40.50.20:FF:000010">
    <property type="entry name" value="Propionyl-CoA carboxylase subunit alpha"/>
    <property type="match status" value="1"/>
</dbReference>
<dbReference type="GO" id="GO:0046872">
    <property type="term" value="F:metal ion binding"/>
    <property type="evidence" value="ECO:0007669"/>
    <property type="project" value="InterPro"/>
</dbReference>
<keyword evidence="5 10" id="KW-0067">ATP-binding</keyword>
<keyword evidence="3" id="KW-0436">Ligase</keyword>
<dbReference type="PROSITE" id="PS50968">
    <property type="entry name" value="BIOTINYL_LIPOYL"/>
    <property type="match status" value="1"/>
</dbReference>
<dbReference type="InterPro" id="IPR011761">
    <property type="entry name" value="ATP-grasp"/>
</dbReference>
<keyword evidence="6" id="KW-0809">Transit peptide</keyword>
<organism evidence="14 15">
    <name type="scientific">Nephila pilipes</name>
    <name type="common">Giant wood spider</name>
    <name type="synonym">Nephila maculata</name>
    <dbReference type="NCBI Taxonomy" id="299642"/>
    <lineage>
        <taxon>Eukaryota</taxon>
        <taxon>Metazoa</taxon>
        <taxon>Ecdysozoa</taxon>
        <taxon>Arthropoda</taxon>
        <taxon>Chelicerata</taxon>
        <taxon>Arachnida</taxon>
        <taxon>Araneae</taxon>
        <taxon>Araneomorphae</taxon>
        <taxon>Entelegynae</taxon>
        <taxon>Araneoidea</taxon>
        <taxon>Nephilidae</taxon>
        <taxon>Nephila</taxon>
    </lineage>
</organism>
<dbReference type="PROSITE" id="PS00867">
    <property type="entry name" value="CPSASE_2"/>
    <property type="match status" value="1"/>
</dbReference>
<dbReference type="PANTHER" id="PTHR18866">
    <property type="entry name" value="CARBOXYLASE:PYRUVATE/ACETYL-COA/PROPIONYL-COA CARBOXYLASE"/>
    <property type="match status" value="1"/>
</dbReference>
<dbReference type="FunFam" id="3.30.1490.20:FF:000003">
    <property type="entry name" value="acetyl-CoA carboxylase isoform X1"/>
    <property type="match status" value="1"/>
</dbReference>